<organism evidence="8 9">
    <name type="scientific">Sphingobacterium deserti</name>
    <dbReference type="NCBI Taxonomy" id="1229276"/>
    <lineage>
        <taxon>Bacteria</taxon>
        <taxon>Pseudomonadati</taxon>
        <taxon>Bacteroidota</taxon>
        <taxon>Sphingobacteriia</taxon>
        <taxon>Sphingobacteriales</taxon>
        <taxon>Sphingobacteriaceae</taxon>
        <taxon>Sphingobacterium</taxon>
    </lineage>
</organism>
<dbReference type="Pfam" id="PF00296">
    <property type="entry name" value="Bac_luciferase"/>
    <property type="match status" value="1"/>
</dbReference>
<dbReference type="GO" id="GO:0004497">
    <property type="term" value="F:monooxygenase activity"/>
    <property type="evidence" value="ECO:0007669"/>
    <property type="project" value="UniProtKB-KW"/>
</dbReference>
<gene>
    <name evidence="8" type="ORF">DI53_3733</name>
</gene>
<dbReference type="EMBL" id="JJMU01000067">
    <property type="protein sequence ID" value="KGE12468.1"/>
    <property type="molecule type" value="Genomic_DNA"/>
</dbReference>
<evidence type="ECO:0000256" key="3">
    <source>
        <dbReference type="ARBA" id="ARBA00023002"/>
    </source>
</evidence>
<feature type="binding site" evidence="6">
    <location>
        <position position="95"/>
    </location>
    <ligand>
        <name>FMN</name>
        <dbReference type="ChEBI" id="CHEBI:58210"/>
    </ligand>
</feature>
<dbReference type="InterPro" id="IPR036661">
    <property type="entry name" value="Luciferase-like_sf"/>
</dbReference>
<feature type="binding site" evidence="6">
    <location>
        <position position="217"/>
    </location>
    <ligand>
        <name>FMN</name>
        <dbReference type="ChEBI" id="CHEBI:58210"/>
    </ligand>
</feature>
<feature type="domain" description="Luciferase-like" evidence="7">
    <location>
        <begin position="21"/>
        <end position="310"/>
    </location>
</feature>
<reference evidence="9" key="1">
    <citation type="submission" date="2014-04" db="EMBL/GenBank/DDBJ databases">
        <title>Whole-Genome optical mapping and complete genome sequence of Sphingobacterium deserti sp. nov., a new spaces isolated from desert in the west of China.</title>
        <authorList>
            <person name="Teng C."/>
            <person name="Zhou Z."/>
            <person name="Li X."/>
            <person name="Chen M."/>
            <person name="Lin M."/>
            <person name="Wang L."/>
            <person name="Su S."/>
            <person name="Zhang C."/>
            <person name="Zhang W."/>
        </authorList>
    </citation>
    <scope>NUCLEOTIDE SEQUENCE [LARGE SCALE GENOMIC DNA]</scope>
    <source>
        <strain evidence="9">ACCC05744</strain>
    </source>
</reference>
<dbReference type="PATRIC" id="fig|1229276.3.peg.3861"/>
<evidence type="ECO:0000256" key="4">
    <source>
        <dbReference type="ARBA" id="ARBA00023033"/>
    </source>
</evidence>
<dbReference type="Proteomes" id="UP000031802">
    <property type="component" value="Unassembled WGS sequence"/>
</dbReference>
<name>A0A0B8T1B3_9SPHI</name>
<dbReference type="NCBIfam" id="TIGR03860">
    <property type="entry name" value="FMN_nitrolo"/>
    <property type="match status" value="1"/>
</dbReference>
<dbReference type="PANTHER" id="PTHR30011:SF16">
    <property type="entry name" value="C2H2 FINGER DOMAIN TRANSCRIPTION FACTOR (EUROFUNG)-RELATED"/>
    <property type="match status" value="1"/>
</dbReference>
<dbReference type="RefSeq" id="WP_037503347.1">
    <property type="nucleotide sequence ID" value="NZ_JJMU01000067.1"/>
</dbReference>
<comment type="similarity">
    <text evidence="5">Belongs to the NtaA/SnaA/DszA monooxygenase family.</text>
</comment>
<keyword evidence="2 6" id="KW-0288">FMN</keyword>
<proteinExistence type="inferred from homology"/>
<dbReference type="InterPro" id="IPR051260">
    <property type="entry name" value="Diverse_substr_monoxygenases"/>
</dbReference>
<dbReference type="SUPFAM" id="SSF51679">
    <property type="entry name" value="Bacterial luciferase-like"/>
    <property type="match status" value="1"/>
</dbReference>
<dbReference type="STRING" id="1229276.DI53_3733"/>
<dbReference type="Gene3D" id="3.20.20.30">
    <property type="entry name" value="Luciferase-like domain"/>
    <property type="match status" value="1"/>
</dbReference>
<accession>A0A0B8T1B3</accession>
<keyword evidence="4 8" id="KW-0503">Monooxygenase</keyword>
<keyword evidence="9" id="KW-1185">Reference proteome</keyword>
<evidence type="ECO:0000256" key="6">
    <source>
        <dbReference type="PIRSR" id="PIRSR000337-1"/>
    </source>
</evidence>
<reference evidence="8 9" key="2">
    <citation type="journal article" date="2015" name="PLoS ONE">
        <title>Whole-Genome Optical Mapping and Finished Genome Sequence of Sphingobacterium deserti sp. nov., a New Species Isolated from the Western Desert of China.</title>
        <authorList>
            <person name="Teng C."/>
            <person name="Zhou Z."/>
            <person name="Molnar I."/>
            <person name="Li X."/>
            <person name="Tang R."/>
            <person name="Chen M."/>
            <person name="Wang L."/>
            <person name="Su S."/>
            <person name="Zhang W."/>
            <person name="Lin M."/>
        </authorList>
    </citation>
    <scope>NUCLEOTIDE SEQUENCE [LARGE SCALE GENOMIC DNA]</scope>
    <source>
        <strain evidence="9">ACCC05744</strain>
    </source>
</reference>
<dbReference type="PANTHER" id="PTHR30011">
    <property type="entry name" value="ALKANESULFONATE MONOOXYGENASE-RELATED"/>
    <property type="match status" value="1"/>
</dbReference>
<keyword evidence="1 6" id="KW-0285">Flavoprotein</keyword>
<evidence type="ECO:0000313" key="8">
    <source>
        <dbReference type="EMBL" id="KGE12468.1"/>
    </source>
</evidence>
<dbReference type="eggNOG" id="COG2141">
    <property type="taxonomic scope" value="Bacteria"/>
</dbReference>
<dbReference type="OrthoDB" id="3265338at2"/>
<feature type="binding site" evidence="6">
    <location>
        <position position="58"/>
    </location>
    <ligand>
        <name>FMN</name>
        <dbReference type="ChEBI" id="CHEBI:58210"/>
    </ligand>
</feature>
<sequence length="375" mass="41744">MSERKKLKLAANIDGLGWNFVGWQHPDMPTDASENIDYYVQQAQLAEAAKFDTLFLVDVSHVGPGNIPHYLSMFEGSTIMSALSMKTEKIGLSATIATSYTDPYNVARQVLSLDKISRGRASVNAVTSNPGGMVNFSRGHLTKADQYPMNKEFMEILIGLWDTYEDDAFIRDKERGIYLNPGKMHTLNYRGKYFSVDGPLNLSRSAQGRPVLYTAGSSATFMGHASSYTDGAFIHGQTMEATRQVANGIRAQLTVKGRRPEDFIVITSQNPIVGHTDEEAVAKYKQLLAFNPRNSIPVPLFFGSAERVAAQVQLWYESGAMDMLMVRQDHPHGLGDFIELVVPILQERGVFKVDYEGDTLREHLEIPKPAFRKIG</sequence>
<feature type="binding site" evidence="6">
    <location>
        <position position="218"/>
    </location>
    <ligand>
        <name>FMN</name>
        <dbReference type="ChEBI" id="CHEBI:58210"/>
    </ligand>
</feature>
<keyword evidence="3" id="KW-0560">Oxidoreductase</keyword>
<evidence type="ECO:0000259" key="7">
    <source>
        <dbReference type="Pfam" id="PF00296"/>
    </source>
</evidence>
<dbReference type="PIRSF" id="PIRSF000337">
    <property type="entry name" value="NTA_MOA"/>
    <property type="match status" value="1"/>
</dbReference>
<dbReference type="InterPro" id="IPR016215">
    <property type="entry name" value="NTA_MOA"/>
</dbReference>
<comment type="caution">
    <text evidence="8">The sequence shown here is derived from an EMBL/GenBank/DDBJ whole genome shotgun (WGS) entry which is preliminary data.</text>
</comment>
<dbReference type="AlphaFoldDB" id="A0A0B8T1B3"/>
<dbReference type="GO" id="GO:0016705">
    <property type="term" value="F:oxidoreductase activity, acting on paired donors, with incorporation or reduction of molecular oxygen"/>
    <property type="evidence" value="ECO:0007669"/>
    <property type="project" value="InterPro"/>
</dbReference>
<evidence type="ECO:0000256" key="2">
    <source>
        <dbReference type="ARBA" id="ARBA00022643"/>
    </source>
</evidence>
<protein>
    <submittedName>
        <fullName evidence="8">Monooxygenase</fullName>
    </submittedName>
</protein>
<evidence type="ECO:0000256" key="1">
    <source>
        <dbReference type="ARBA" id="ARBA00022630"/>
    </source>
</evidence>
<dbReference type="InterPro" id="IPR011251">
    <property type="entry name" value="Luciferase-like_dom"/>
</dbReference>
<feature type="binding site" evidence="6">
    <location>
        <position position="147"/>
    </location>
    <ligand>
        <name>FMN</name>
        <dbReference type="ChEBI" id="CHEBI:58210"/>
    </ligand>
</feature>
<evidence type="ECO:0000256" key="5">
    <source>
        <dbReference type="ARBA" id="ARBA00033748"/>
    </source>
</evidence>
<evidence type="ECO:0000313" key="9">
    <source>
        <dbReference type="Proteomes" id="UP000031802"/>
    </source>
</evidence>